<keyword evidence="1" id="KW-1133">Transmembrane helix</keyword>
<dbReference type="AlphaFoldDB" id="A0A0A9BEW0"/>
<accession>A0A0A9BEW0</accession>
<keyword evidence="1" id="KW-0812">Transmembrane</keyword>
<dbReference type="EMBL" id="GBRH01237237">
    <property type="protein sequence ID" value="JAD60658.1"/>
    <property type="molecule type" value="Transcribed_RNA"/>
</dbReference>
<proteinExistence type="predicted"/>
<feature type="transmembrane region" description="Helical" evidence="1">
    <location>
        <begin position="6"/>
        <end position="27"/>
    </location>
</feature>
<evidence type="ECO:0000313" key="2">
    <source>
        <dbReference type="EMBL" id="JAD60658.1"/>
    </source>
</evidence>
<protein>
    <submittedName>
        <fullName evidence="2">Uncharacterized protein</fullName>
    </submittedName>
</protein>
<keyword evidence="1" id="KW-0472">Membrane</keyword>
<evidence type="ECO:0000256" key="1">
    <source>
        <dbReference type="SAM" id="Phobius"/>
    </source>
</evidence>
<reference evidence="2" key="1">
    <citation type="submission" date="2014-09" db="EMBL/GenBank/DDBJ databases">
        <authorList>
            <person name="Magalhaes I.L.F."/>
            <person name="Oliveira U."/>
            <person name="Santos F.R."/>
            <person name="Vidigal T.H.D.A."/>
            <person name="Brescovit A.D."/>
            <person name="Santos A.J."/>
        </authorList>
    </citation>
    <scope>NUCLEOTIDE SEQUENCE</scope>
    <source>
        <tissue evidence="2">Shoot tissue taken approximately 20 cm above the soil surface</tissue>
    </source>
</reference>
<name>A0A0A9BEW0_ARUDO</name>
<sequence length="32" mass="3689">MVSSYSFAFLFCAPMLVVIVITLFYCIQSYCK</sequence>
<reference evidence="2" key="2">
    <citation type="journal article" date="2015" name="Data Brief">
        <title>Shoot transcriptome of the giant reed, Arundo donax.</title>
        <authorList>
            <person name="Barrero R.A."/>
            <person name="Guerrero F.D."/>
            <person name="Moolhuijzen P."/>
            <person name="Goolsby J.A."/>
            <person name="Tidwell J."/>
            <person name="Bellgard S.E."/>
            <person name="Bellgard M.I."/>
        </authorList>
    </citation>
    <scope>NUCLEOTIDE SEQUENCE</scope>
    <source>
        <tissue evidence="2">Shoot tissue taken approximately 20 cm above the soil surface</tissue>
    </source>
</reference>
<organism evidence="2">
    <name type="scientific">Arundo donax</name>
    <name type="common">Giant reed</name>
    <name type="synonym">Donax arundinaceus</name>
    <dbReference type="NCBI Taxonomy" id="35708"/>
    <lineage>
        <taxon>Eukaryota</taxon>
        <taxon>Viridiplantae</taxon>
        <taxon>Streptophyta</taxon>
        <taxon>Embryophyta</taxon>
        <taxon>Tracheophyta</taxon>
        <taxon>Spermatophyta</taxon>
        <taxon>Magnoliopsida</taxon>
        <taxon>Liliopsida</taxon>
        <taxon>Poales</taxon>
        <taxon>Poaceae</taxon>
        <taxon>PACMAD clade</taxon>
        <taxon>Arundinoideae</taxon>
        <taxon>Arundineae</taxon>
        <taxon>Arundo</taxon>
    </lineage>
</organism>